<sequence length="71" mass="9077">MKNFKLIIHAFRDLIIHWLPNFKKKEYAFAFLVHPRNIEDTFRKYPFFRHLPENFLLWFLRNFWAETDKRY</sequence>
<evidence type="ECO:0000313" key="2">
    <source>
        <dbReference type="Proteomes" id="UP000034044"/>
    </source>
</evidence>
<protein>
    <submittedName>
        <fullName evidence="1">Uncharacterized protein</fullName>
    </submittedName>
</protein>
<gene>
    <name evidence="1" type="ORF">US36_C0006G0002</name>
</gene>
<dbReference type="EMBL" id="LBSR01000006">
    <property type="protein sequence ID" value="KKQ23003.1"/>
    <property type="molecule type" value="Genomic_DNA"/>
</dbReference>
<dbReference type="Proteomes" id="UP000034044">
    <property type="component" value="Unassembled WGS sequence"/>
</dbReference>
<comment type="caution">
    <text evidence="1">The sequence shown here is derived from an EMBL/GenBank/DDBJ whole genome shotgun (WGS) entry which is preliminary data.</text>
</comment>
<evidence type="ECO:0000313" key="1">
    <source>
        <dbReference type="EMBL" id="KKQ23003.1"/>
    </source>
</evidence>
<proteinExistence type="predicted"/>
<name>A0A0G0FVC7_9BACT</name>
<reference evidence="1 2" key="1">
    <citation type="journal article" date="2015" name="Nature">
        <title>rRNA introns, odd ribosomes, and small enigmatic genomes across a large radiation of phyla.</title>
        <authorList>
            <person name="Brown C.T."/>
            <person name="Hug L.A."/>
            <person name="Thomas B.C."/>
            <person name="Sharon I."/>
            <person name="Castelle C.J."/>
            <person name="Singh A."/>
            <person name="Wilkins M.J."/>
            <person name="Williams K.H."/>
            <person name="Banfield J.F."/>
        </authorList>
    </citation>
    <scope>NUCLEOTIDE SEQUENCE [LARGE SCALE GENOMIC DNA]</scope>
</reference>
<accession>A0A0G0FVC7</accession>
<organism evidence="1 2">
    <name type="scientific">Candidatus Wolfebacteria bacterium GW2011_GWC1_37_10</name>
    <dbReference type="NCBI Taxonomy" id="1619010"/>
    <lineage>
        <taxon>Bacteria</taxon>
        <taxon>Candidatus Wolfeibacteriota</taxon>
    </lineage>
</organism>
<dbReference type="AlphaFoldDB" id="A0A0G0FVC7"/>